<dbReference type="RefSeq" id="WP_128769701.1">
    <property type="nucleotide sequence ID" value="NZ_RXOC01000007.1"/>
</dbReference>
<dbReference type="GO" id="GO:0016740">
    <property type="term" value="F:transferase activity"/>
    <property type="evidence" value="ECO:0007669"/>
    <property type="project" value="UniProtKB-KW"/>
</dbReference>
<dbReference type="AlphaFoldDB" id="A0A4Q0M9H7"/>
<sequence length="343" mass="39510">MTVSPVISIITPVWNGLPYIVECVASVLSQEFQNWEMLISDNGSTDGTRDYLDTLTDPRIRVFKQKENLGIFGNLNFLIRQAKAEVSQMLCHDDYFIGPRALNDLVAYWASAPPELGVARFNHEDVVQCSLTAFQRKSVPGTIGSSQTELMFYVFGGSLTGNLSNISLRTNLVLKYGAFREDLPFAGDFEFWSRMGRYVSIGIQNEPIVFVRIHPQSASYYQNRKGELVGQNAEVVSKLYQRLLRYHPKMQFALQLYGTINYDSLQRYLAIKLWLLKGNREYLRELDRVSDNAIFLLQRRWRWVLFFLTVGGRIGRVSTARHLIHVYGETRQQVQEQQILCNR</sequence>
<evidence type="ECO:0000259" key="1">
    <source>
        <dbReference type="Pfam" id="PF00535"/>
    </source>
</evidence>
<dbReference type="Gene3D" id="3.90.550.10">
    <property type="entry name" value="Spore Coat Polysaccharide Biosynthesis Protein SpsA, Chain A"/>
    <property type="match status" value="1"/>
</dbReference>
<keyword evidence="2" id="KW-0808">Transferase</keyword>
<dbReference type="PANTHER" id="PTHR43685:SF2">
    <property type="entry name" value="GLYCOSYLTRANSFERASE 2-LIKE DOMAIN-CONTAINING PROTEIN"/>
    <property type="match status" value="1"/>
</dbReference>
<proteinExistence type="predicted"/>
<organism evidence="2 3">
    <name type="scientific">Arcticibacter tournemirensis</name>
    <dbReference type="NCBI Taxonomy" id="699437"/>
    <lineage>
        <taxon>Bacteria</taxon>
        <taxon>Pseudomonadati</taxon>
        <taxon>Bacteroidota</taxon>
        <taxon>Sphingobacteriia</taxon>
        <taxon>Sphingobacteriales</taxon>
        <taxon>Sphingobacteriaceae</taxon>
        <taxon>Arcticibacter</taxon>
    </lineage>
</organism>
<feature type="domain" description="Glycosyltransferase 2-like" evidence="1">
    <location>
        <begin position="8"/>
        <end position="114"/>
    </location>
</feature>
<comment type="caution">
    <text evidence="2">The sequence shown here is derived from an EMBL/GenBank/DDBJ whole genome shotgun (WGS) entry which is preliminary data.</text>
</comment>
<name>A0A4Q0M9H7_9SPHI</name>
<dbReference type="InterPro" id="IPR050834">
    <property type="entry name" value="Glycosyltransf_2"/>
</dbReference>
<dbReference type="InterPro" id="IPR029044">
    <property type="entry name" value="Nucleotide-diphossugar_trans"/>
</dbReference>
<dbReference type="Proteomes" id="UP000290848">
    <property type="component" value="Unassembled WGS sequence"/>
</dbReference>
<accession>A0A4Q0M9H7</accession>
<dbReference type="PANTHER" id="PTHR43685">
    <property type="entry name" value="GLYCOSYLTRANSFERASE"/>
    <property type="match status" value="1"/>
</dbReference>
<dbReference type="SUPFAM" id="SSF53448">
    <property type="entry name" value="Nucleotide-diphospho-sugar transferases"/>
    <property type="match status" value="1"/>
</dbReference>
<dbReference type="InterPro" id="IPR001173">
    <property type="entry name" value="Glyco_trans_2-like"/>
</dbReference>
<evidence type="ECO:0000313" key="2">
    <source>
        <dbReference type="EMBL" id="RXF69429.1"/>
    </source>
</evidence>
<reference evidence="2 3" key="1">
    <citation type="submission" date="2018-12" db="EMBL/GenBank/DDBJ databases">
        <title>The Draft Genome Sequence of the Soil Bacterium Pedobacter tournemirensis R1.</title>
        <authorList>
            <person name="He J."/>
        </authorList>
    </citation>
    <scope>NUCLEOTIDE SEQUENCE [LARGE SCALE GENOMIC DNA]</scope>
    <source>
        <strain evidence="2 3">R1</strain>
    </source>
</reference>
<gene>
    <name evidence="2" type="ORF">EKH83_12165</name>
</gene>
<dbReference type="Pfam" id="PF00535">
    <property type="entry name" value="Glycos_transf_2"/>
    <property type="match status" value="1"/>
</dbReference>
<dbReference type="EMBL" id="RXOC01000007">
    <property type="protein sequence ID" value="RXF69429.1"/>
    <property type="molecule type" value="Genomic_DNA"/>
</dbReference>
<evidence type="ECO:0000313" key="3">
    <source>
        <dbReference type="Proteomes" id="UP000290848"/>
    </source>
</evidence>
<protein>
    <submittedName>
        <fullName evidence="2">Glycosyltransferase</fullName>
    </submittedName>
</protein>